<dbReference type="InterPro" id="IPR000073">
    <property type="entry name" value="AB_hydrolase_1"/>
</dbReference>
<keyword evidence="3" id="KW-1185">Reference proteome</keyword>
<accession>A0A8J2P3I5</accession>
<dbReference type="Pfam" id="PF00561">
    <property type="entry name" value="Abhydrolase_1"/>
    <property type="match status" value="1"/>
</dbReference>
<organism evidence="2 3">
    <name type="scientific">Allacma fusca</name>
    <dbReference type="NCBI Taxonomy" id="39272"/>
    <lineage>
        <taxon>Eukaryota</taxon>
        <taxon>Metazoa</taxon>
        <taxon>Ecdysozoa</taxon>
        <taxon>Arthropoda</taxon>
        <taxon>Hexapoda</taxon>
        <taxon>Collembola</taxon>
        <taxon>Symphypleona</taxon>
        <taxon>Sminthuridae</taxon>
        <taxon>Allacma</taxon>
    </lineage>
</organism>
<dbReference type="AlphaFoldDB" id="A0A8J2P3I5"/>
<sequence>MDPKKAVKWASVETSALNKKILIDGNQIYWEKFGQGPQVVLCIAGVLGDVKSCFHPVWEKMDVEFFTFIGMDLPGYGYSRPPDRDYSDPDTYNNDAKVAMELMKELGYTKFSLLTHSGGGIVATILASSFPEAVDKVIYCNAPFHVDEKFFMGARAISDLDKWDSIQRSYLLHRYGGKDYPTKVLKSWVGLVERLFRSNEHLENLKEKLGNMRAEALFITGLRDRIIPENTALEMQKCNPRLRIQKVRKGLHSHLSFLDEFVEVSQDFLTED</sequence>
<dbReference type="PANTHER" id="PTHR46331">
    <property type="entry name" value="VALACYCLOVIR HYDROLASE"/>
    <property type="match status" value="1"/>
</dbReference>
<dbReference type="Proteomes" id="UP000708208">
    <property type="component" value="Unassembled WGS sequence"/>
</dbReference>
<dbReference type="GO" id="GO:0017171">
    <property type="term" value="F:serine hydrolase activity"/>
    <property type="evidence" value="ECO:0007669"/>
    <property type="project" value="TreeGrafter"/>
</dbReference>
<evidence type="ECO:0000313" key="3">
    <source>
        <dbReference type="Proteomes" id="UP000708208"/>
    </source>
</evidence>
<protein>
    <recommendedName>
        <fullName evidence="1">AB hydrolase-1 domain-containing protein</fullName>
    </recommendedName>
</protein>
<evidence type="ECO:0000313" key="2">
    <source>
        <dbReference type="EMBL" id="CAG7724186.1"/>
    </source>
</evidence>
<evidence type="ECO:0000259" key="1">
    <source>
        <dbReference type="Pfam" id="PF00561"/>
    </source>
</evidence>
<dbReference type="PANTHER" id="PTHR46331:SF2">
    <property type="entry name" value="VALACYCLOVIR HYDROLASE"/>
    <property type="match status" value="1"/>
</dbReference>
<proteinExistence type="predicted"/>
<gene>
    <name evidence="2" type="ORF">AFUS01_LOCUS13223</name>
</gene>
<comment type="caution">
    <text evidence="2">The sequence shown here is derived from an EMBL/GenBank/DDBJ whole genome shotgun (WGS) entry which is preliminary data.</text>
</comment>
<feature type="domain" description="AB hydrolase-1" evidence="1">
    <location>
        <begin position="39"/>
        <end position="145"/>
    </location>
</feature>
<reference evidence="2" key="1">
    <citation type="submission" date="2021-06" db="EMBL/GenBank/DDBJ databases">
        <authorList>
            <person name="Hodson N. C."/>
            <person name="Mongue J. A."/>
            <person name="Jaron S. K."/>
        </authorList>
    </citation>
    <scope>NUCLEOTIDE SEQUENCE</scope>
</reference>
<dbReference type="EMBL" id="CAJVCH010106584">
    <property type="protein sequence ID" value="CAG7724186.1"/>
    <property type="molecule type" value="Genomic_DNA"/>
</dbReference>
<name>A0A8J2P3I5_9HEXA</name>